<dbReference type="Proteomes" id="UP001299068">
    <property type="component" value="Unassembled WGS sequence"/>
</dbReference>
<organism evidence="2 3">
    <name type="scientific">Clostridium sardiniense</name>
    <name type="common">Clostridium absonum</name>
    <dbReference type="NCBI Taxonomy" id="29369"/>
    <lineage>
        <taxon>Bacteria</taxon>
        <taxon>Bacillati</taxon>
        <taxon>Bacillota</taxon>
        <taxon>Clostridia</taxon>
        <taxon>Eubacteriales</taxon>
        <taxon>Clostridiaceae</taxon>
        <taxon>Clostridium</taxon>
    </lineage>
</organism>
<dbReference type="GO" id="GO:0016757">
    <property type="term" value="F:glycosyltransferase activity"/>
    <property type="evidence" value="ECO:0007669"/>
    <property type="project" value="UniProtKB-KW"/>
</dbReference>
<dbReference type="PANTHER" id="PTHR43685:SF2">
    <property type="entry name" value="GLYCOSYLTRANSFERASE 2-LIKE DOMAIN-CONTAINING PROTEIN"/>
    <property type="match status" value="1"/>
</dbReference>
<dbReference type="Pfam" id="PF00535">
    <property type="entry name" value="Glycos_transf_2"/>
    <property type="match status" value="1"/>
</dbReference>
<proteinExistence type="predicted"/>
<dbReference type="EMBL" id="JAIKTU010000001">
    <property type="protein sequence ID" value="MBY0753933.1"/>
    <property type="molecule type" value="Genomic_DNA"/>
</dbReference>
<dbReference type="SUPFAM" id="SSF53448">
    <property type="entry name" value="Nucleotide-diphospho-sugar transferases"/>
    <property type="match status" value="1"/>
</dbReference>
<reference evidence="2 3" key="1">
    <citation type="journal article" date="2021" name="Cell Host Microbe">
        <title>in vivo commensal control of Clostridioides difficile virulence.</title>
        <authorList>
            <person name="Girinathan B.P."/>
            <person name="Dibenedetto N."/>
            <person name="Worley J.N."/>
            <person name="Peltier J."/>
            <person name="Arrieta-Ortiz M.L."/>
            <person name="Rupa Christinal Immanuel S."/>
            <person name="Lavin R."/>
            <person name="Delaney M.L."/>
            <person name="Cummins C."/>
            <person name="Hoffmann M."/>
            <person name="Luo Y."/>
            <person name="Gonzalez-Escalona N."/>
            <person name="Allard M."/>
            <person name="Onderdonk A.B."/>
            <person name="Gerber G.K."/>
            <person name="Sonenshein A.L."/>
            <person name="Baliga N."/>
            <person name="Dupuy B."/>
            <person name="Bry L."/>
        </authorList>
    </citation>
    <scope>NUCLEOTIDE SEQUENCE [LARGE SCALE GENOMIC DNA]</scope>
    <source>
        <strain evidence="2 3">DSM 599</strain>
    </source>
</reference>
<sequence length="293" mass="34445">MKLSIMFITYNRKKELIRAIKSCISNRIYDMEIIIVDNNSSDGTEKEVKNLLIENNVKFTYYFSEKNLGVAGGRNKAFSLCSGEYVFCLDDDAVIKSKNLLINTCRYMDDNKDVAVLAYNIHEPKSGEDLIGKLEKKKNKENECRCLSFVGAAHTLRRKVFLERLYPENLFFGSEELYASFSAWNSGYNVKYIPNQIVHHIPSSINRTAGKERDYNFILNQYIIKKLVYPFGIRNILKIILFLRLLKNNMVSIEYFSRIKKDMEKRYSKDEVNRMSYDTFYRLCKNFGFKYIF</sequence>
<feature type="domain" description="Glycosyltransferase 2-like" evidence="1">
    <location>
        <begin position="4"/>
        <end position="146"/>
    </location>
</feature>
<dbReference type="Gene3D" id="3.90.550.10">
    <property type="entry name" value="Spore Coat Polysaccharide Biosynthesis Protein SpsA, Chain A"/>
    <property type="match status" value="1"/>
</dbReference>
<dbReference type="EC" id="2.4.-.-" evidence="2"/>
<dbReference type="InterPro" id="IPR050834">
    <property type="entry name" value="Glycosyltransf_2"/>
</dbReference>
<comment type="caution">
    <text evidence="2">The sequence shown here is derived from an EMBL/GenBank/DDBJ whole genome shotgun (WGS) entry which is preliminary data.</text>
</comment>
<keyword evidence="2" id="KW-0808">Transferase</keyword>
<evidence type="ECO:0000313" key="2">
    <source>
        <dbReference type="EMBL" id="MBY0753933.1"/>
    </source>
</evidence>
<keyword evidence="2" id="KW-0328">Glycosyltransferase</keyword>
<protein>
    <submittedName>
        <fullName evidence="2">Glycosyltransferase</fullName>
        <ecNumber evidence="2">2.4.-.-</ecNumber>
    </submittedName>
</protein>
<dbReference type="InterPro" id="IPR029044">
    <property type="entry name" value="Nucleotide-diphossugar_trans"/>
</dbReference>
<dbReference type="PANTHER" id="PTHR43685">
    <property type="entry name" value="GLYCOSYLTRANSFERASE"/>
    <property type="match status" value="1"/>
</dbReference>
<dbReference type="RefSeq" id="WP_221858286.1">
    <property type="nucleotide sequence ID" value="NZ_JAIKTU010000001.1"/>
</dbReference>
<evidence type="ECO:0000313" key="3">
    <source>
        <dbReference type="Proteomes" id="UP001299068"/>
    </source>
</evidence>
<accession>A0ABS7KTL7</accession>
<keyword evidence="3" id="KW-1185">Reference proteome</keyword>
<evidence type="ECO:0000259" key="1">
    <source>
        <dbReference type="Pfam" id="PF00535"/>
    </source>
</evidence>
<gene>
    <name evidence="2" type="ORF">K5V21_00550</name>
</gene>
<name>A0ABS7KTL7_CLOSR</name>
<dbReference type="InterPro" id="IPR001173">
    <property type="entry name" value="Glyco_trans_2-like"/>
</dbReference>